<organism evidence="2 3">
    <name type="scientific">Vanrija pseudolonga</name>
    <dbReference type="NCBI Taxonomy" id="143232"/>
    <lineage>
        <taxon>Eukaryota</taxon>
        <taxon>Fungi</taxon>
        <taxon>Dikarya</taxon>
        <taxon>Basidiomycota</taxon>
        <taxon>Agaricomycotina</taxon>
        <taxon>Tremellomycetes</taxon>
        <taxon>Trichosporonales</taxon>
        <taxon>Trichosporonaceae</taxon>
        <taxon>Vanrija</taxon>
    </lineage>
</organism>
<reference evidence="2" key="1">
    <citation type="submission" date="2023-10" db="EMBL/GenBank/DDBJ databases">
        <authorList>
            <person name="Noh H."/>
        </authorList>
    </citation>
    <scope>NUCLEOTIDE SEQUENCE</scope>
    <source>
        <strain evidence="2">DUCC4014</strain>
    </source>
</reference>
<dbReference type="GeneID" id="87811063"/>
<accession>A0AAF0YI40</accession>
<feature type="compositionally biased region" description="Polar residues" evidence="1">
    <location>
        <begin position="125"/>
        <end position="134"/>
    </location>
</feature>
<feature type="compositionally biased region" description="Low complexity" evidence="1">
    <location>
        <begin position="99"/>
        <end position="122"/>
    </location>
</feature>
<feature type="region of interest" description="Disordered" evidence="1">
    <location>
        <begin position="49"/>
        <end position="156"/>
    </location>
</feature>
<sequence>MSLHAPSWASSRLALDTLRSAPGDAFIQQEQQQLCPRVVVMQAAGRQRTQQQQQLYQRARPPHALQLTRTHATHASDNENARELSTARPPWTSGIIRNPASSRDPPAADGAAGAARGSSQRADQSRNPGRQASRQAGRGWRAPARSLARPSSIPPR</sequence>
<gene>
    <name evidence="2" type="ORF">LOC62_06G007893</name>
</gene>
<dbReference type="AlphaFoldDB" id="A0AAF0YI40"/>
<dbReference type="Proteomes" id="UP000827549">
    <property type="component" value="Chromosome 6"/>
</dbReference>
<protein>
    <submittedName>
        <fullName evidence="2">Uncharacterized protein</fullName>
    </submittedName>
</protein>
<name>A0AAF0YI40_9TREE</name>
<dbReference type="RefSeq" id="XP_062630395.1">
    <property type="nucleotide sequence ID" value="XM_062774411.1"/>
</dbReference>
<evidence type="ECO:0000256" key="1">
    <source>
        <dbReference type="SAM" id="MobiDB-lite"/>
    </source>
</evidence>
<evidence type="ECO:0000313" key="3">
    <source>
        <dbReference type="Proteomes" id="UP000827549"/>
    </source>
</evidence>
<feature type="compositionally biased region" description="Low complexity" evidence="1">
    <location>
        <begin position="49"/>
        <end position="59"/>
    </location>
</feature>
<proteinExistence type="predicted"/>
<evidence type="ECO:0000313" key="2">
    <source>
        <dbReference type="EMBL" id="WOO84369.1"/>
    </source>
</evidence>
<dbReference type="EMBL" id="CP086719">
    <property type="protein sequence ID" value="WOO84369.1"/>
    <property type="molecule type" value="Genomic_DNA"/>
</dbReference>
<keyword evidence="3" id="KW-1185">Reference proteome</keyword>